<name>A0AAV4PH54_9ARAC</name>
<dbReference type="EMBL" id="BPLQ01002756">
    <property type="protein sequence ID" value="GIX95496.1"/>
    <property type="molecule type" value="Genomic_DNA"/>
</dbReference>
<reference evidence="1 2" key="1">
    <citation type="submission" date="2021-06" db="EMBL/GenBank/DDBJ databases">
        <title>Caerostris darwini draft genome.</title>
        <authorList>
            <person name="Kono N."/>
            <person name="Arakawa K."/>
        </authorList>
    </citation>
    <scope>NUCLEOTIDE SEQUENCE [LARGE SCALE GENOMIC DNA]</scope>
</reference>
<proteinExistence type="predicted"/>
<protein>
    <submittedName>
        <fullName evidence="1">Uncharacterized protein</fullName>
    </submittedName>
</protein>
<evidence type="ECO:0000313" key="1">
    <source>
        <dbReference type="EMBL" id="GIX95496.1"/>
    </source>
</evidence>
<organism evidence="1 2">
    <name type="scientific">Caerostris darwini</name>
    <dbReference type="NCBI Taxonomy" id="1538125"/>
    <lineage>
        <taxon>Eukaryota</taxon>
        <taxon>Metazoa</taxon>
        <taxon>Ecdysozoa</taxon>
        <taxon>Arthropoda</taxon>
        <taxon>Chelicerata</taxon>
        <taxon>Arachnida</taxon>
        <taxon>Araneae</taxon>
        <taxon>Araneomorphae</taxon>
        <taxon>Entelegynae</taxon>
        <taxon>Araneoidea</taxon>
        <taxon>Araneidae</taxon>
        <taxon>Caerostris</taxon>
    </lineage>
</organism>
<accession>A0AAV4PH54</accession>
<sequence length="112" mass="12750">MDGTFKIDLKLEKIFTSILLSSRQIYTVRLRNTAFEKQGIACLLLCASEDARTMDGTFKINLKLEKIFTSILLSSRQRYTVRLRNTAFEKQGIACLLLCASEDARTMDGTFK</sequence>
<dbReference type="Proteomes" id="UP001054837">
    <property type="component" value="Unassembled WGS sequence"/>
</dbReference>
<evidence type="ECO:0000313" key="2">
    <source>
        <dbReference type="Proteomes" id="UP001054837"/>
    </source>
</evidence>
<dbReference type="AlphaFoldDB" id="A0AAV4PH54"/>
<keyword evidence="2" id="KW-1185">Reference proteome</keyword>
<comment type="caution">
    <text evidence="1">The sequence shown here is derived from an EMBL/GenBank/DDBJ whole genome shotgun (WGS) entry which is preliminary data.</text>
</comment>
<gene>
    <name evidence="1" type="ORF">CDAR_169631</name>
</gene>